<keyword evidence="2" id="KW-1185">Reference proteome</keyword>
<dbReference type="AlphaFoldDB" id="A0A9Q1QF57"/>
<dbReference type="Proteomes" id="UP001153076">
    <property type="component" value="Unassembled WGS sequence"/>
</dbReference>
<dbReference type="EMBL" id="JAKOGI010000199">
    <property type="protein sequence ID" value="KAJ8440098.1"/>
    <property type="molecule type" value="Genomic_DNA"/>
</dbReference>
<proteinExistence type="predicted"/>
<evidence type="ECO:0000313" key="1">
    <source>
        <dbReference type="EMBL" id="KAJ8440098.1"/>
    </source>
</evidence>
<organism evidence="1 2">
    <name type="scientific">Carnegiea gigantea</name>
    <dbReference type="NCBI Taxonomy" id="171969"/>
    <lineage>
        <taxon>Eukaryota</taxon>
        <taxon>Viridiplantae</taxon>
        <taxon>Streptophyta</taxon>
        <taxon>Embryophyta</taxon>
        <taxon>Tracheophyta</taxon>
        <taxon>Spermatophyta</taxon>
        <taxon>Magnoliopsida</taxon>
        <taxon>eudicotyledons</taxon>
        <taxon>Gunneridae</taxon>
        <taxon>Pentapetalae</taxon>
        <taxon>Caryophyllales</taxon>
        <taxon>Cactineae</taxon>
        <taxon>Cactaceae</taxon>
        <taxon>Cactoideae</taxon>
        <taxon>Echinocereeae</taxon>
        <taxon>Carnegiea</taxon>
    </lineage>
</organism>
<accession>A0A9Q1QF57</accession>
<name>A0A9Q1QF57_9CARY</name>
<gene>
    <name evidence="1" type="ORF">Cgig2_025297</name>
</gene>
<sequence>MTPSPTYRSTDGESNGTIYAANAPLGGGAWPYTPCSKKTMEEEGSRKTPSWAARVVHAPPLHGGSDGFGIFGIFRNVMFLHGRVAYIVGSEDGSLARGLGRESDCQLGCGGSCRCCYFGYLSLSVLLEIDAGELYGLLKLGEFWFLNLLGWLLQIVGRIRFSLHIISITV</sequence>
<evidence type="ECO:0000313" key="2">
    <source>
        <dbReference type="Proteomes" id="UP001153076"/>
    </source>
</evidence>
<protein>
    <submittedName>
        <fullName evidence="1">Uncharacterized protein</fullName>
    </submittedName>
</protein>
<comment type="caution">
    <text evidence="1">The sequence shown here is derived from an EMBL/GenBank/DDBJ whole genome shotgun (WGS) entry which is preliminary data.</text>
</comment>
<reference evidence="1" key="1">
    <citation type="submission" date="2022-04" db="EMBL/GenBank/DDBJ databases">
        <title>Carnegiea gigantea Genome sequencing and assembly v2.</title>
        <authorList>
            <person name="Copetti D."/>
            <person name="Sanderson M.J."/>
            <person name="Burquez A."/>
            <person name="Wojciechowski M.F."/>
        </authorList>
    </citation>
    <scope>NUCLEOTIDE SEQUENCE</scope>
    <source>
        <strain evidence="1">SGP5-SGP5p</strain>
        <tissue evidence="1">Aerial part</tissue>
    </source>
</reference>